<evidence type="ECO:0000259" key="1">
    <source>
        <dbReference type="Pfam" id="PF13274"/>
    </source>
</evidence>
<reference evidence="2" key="1">
    <citation type="submission" date="2013-08" db="EMBL/GenBank/DDBJ databases">
        <authorList>
            <person name="Mendez C."/>
            <person name="Richter M."/>
            <person name="Ferrer M."/>
            <person name="Sanchez J."/>
        </authorList>
    </citation>
    <scope>NUCLEOTIDE SEQUENCE</scope>
</reference>
<gene>
    <name evidence="2" type="ORF">B1A_17052</name>
</gene>
<proteinExistence type="predicted"/>
<comment type="caution">
    <text evidence="2">The sequence shown here is derived from an EMBL/GenBank/DDBJ whole genome shotgun (WGS) entry which is preliminary data.</text>
</comment>
<reference evidence="2" key="2">
    <citation type="journal article" date="2014" name="ISME J.">
        <title>Microbial stratification in low pH oxic and suboxic macroscopic growths along an acid mine drainage.</title>
        <authorList>
            <person name="Mendez-Garcia C."/>
            <person name="Mesa V."/>
            <person name="Sprenger R.R."/>
            <person name="Richter M."/>
            <person name="Diez M.S."/>
            <person name="Solano J."/>
            <person name="Bargiela R."/>
            <person name="Golyshina O.V."/>
            <person name="Manteca A."/>
            <person name="Ramos J.L."/>
            <person name="Gallego J.R."/>
            <person name="Llorente I."/>
            <person name="Martins Dos Santos V.A."/>
            <person name="Jensen O.N."/>
            <person name="Pelaez A.I."/>
            <person name="Sanchez J."/>
            <person name="Ferrer M."/>
        </authorList>
    </citation>
    <scope>NUCLEOTIDE SEQUENCE</scope>
</reference>
<dbReference type="Pfam" id="PF13274">
    <property type="entry name" value="SocA_Panacea"/>
    <property type="match status" value="1"/>
</dbReference>
<sequence>MRGLAMIKTHEREKLINAIVFFAKNTEHCGKIKLIKLLYLLDFEHFRQTGHSVTGMEYHAWKMGPVPTDLFEEWEALEPDLAAAIDIKSERVIDYVRERAVPKREFSSEHFTRRELRIMQELAARFHDDLLQPMINVTHAEKSPWAKIWDNGRGKHQQVPYALAVADDDPHRDAILEAAADYAGMMAALGSAR</sequence>
<dbReference type="AlphaFoldDB" id="T0YTS9"/>
<accession>T0YTS9</accession>
<protein>
    <submittedName>
        <fullName evidence="2">XRE family</fullName>
    </submittedName>
</protein>
<feature type="domain" description="Antitoxin SocA-like Panacea" evidence="1">
    <location>
        <begin position="34"/>
        <end position="145"/>
    </location>
</feature>
<dbReference type="InterPro" id="IPR025272">
    <property type="entry name" value="SocA_Panacea"/>
</dbReference>
<name>T0YTS9_9ZZZZ</name>
<organism evidence="2">
    <name type="scientific">mine drainage metagenome</name>
    <dbReference type="NCBI Taxonomy" id="410659"/>
    <lineage>
        <taxon>unclassified sequences</taxon>
        <taxon>metagenomes</taxon>
        <taxon>ecological metagenomes</taxon>
    </lineage>
</organism>
<dbReference type="EMBL" id="AUZX01012534">
    <property type="protein sequence ID" value="EQD38986.1"/>
    <property type="molecule type" value="Genomic_DNA"/>
</dbReference>
<evidence type="ECO:0000313" key="2">
    <source>
        <dbReference type="EMBL" id="EQD38986.1"/>
    </source>
</evidence>